<dbReference type="GO" id="GO:0003676">
    <property type="term" value="F:nucleic acid binding"/>
    <property type="evidence" value="ECO:0007669"/>
    <property type="project" value="InterPro"/>
</dbReference>
<reference evidence="2 3" key="1">
    <citation type="journal article" date="2016" name="Nat. Commun.">
        <title>Thousands of microbial genomes shed light on interconnected biogeochemical processes in an aquifer system.</title>
        <authorList>
            <person name="Anantharaman K."/>
            <person name="Brown C.T."/>
            <person name="Hug L.A."/>
            <person name="Sharon I."/>
            <person name="Castelle C.J."/>
            <person name="Probst A.J."/>
            <person name="Thomas B.C."/>
            <person name="Singh A."/>
            <person name="Wilkins M.J."/>
            <person name="Karaoz U."/>
            <person name="Brodie E.L."/>
            <person name="Williams K.H."/>
            <person name="Hubbard S.S."/>
            <person name="Banfield J.F."/>
        </authorList>
    </citation>
    <scope>NUCLEOTIDE SEQUENCE [LARGE SCALE GENOMIC DNA]</scope>
</reference>
<protein>
    <recommendedName>
        <fullName evidence="1">Integrase catalytic domain-containing protein</fullName>
    </recommendedName>
</protein>
<sequence>MNLEAKKQYMETLKERYLKAISRKEKSSILDEYCRNTGQDRKYSIKKFRNKIKLKKEGDKRKPRTEKYDGLVKTALAKVWKIFDFPCGQRLASILHAETDRLRKLKELDCSDDTALKLRGMAPSTIDLKLEHEKDVEWQKRKYGGKRNPLLCSKAPTKTSAELDRENPGVEQIDFVESCGASAAGEYVNSLSIVDIFSGWWEGDAVMGKGQERALAAIDLARTRSPIAWREMHPDNGGNIMNYHIYEYAMKNAIEFSRSRPYKKNDNCFVEQKNSTHVRQVIGHWRYDSEEERKILSDLYRNELRIYENFFQPVMKLREKIRIGGKIKKKYDEPKTPYLRLMGSDKLSMEKKKELRKIYESLNPAELKRKIDAKLKKLREVYQKKTGSQKVEANRKKLKPTSVSYYIGQPVPVRCHS</sequence>
<comment type="caution">
    <text evidence="2">The sequence shown here is derived from an EMBL/GenBank/DDBJ whole genome shotgun (WGS) entry which is preliminary data.</text>
</comment>
<dbReference type="InterPro" id="IPR012337">
    <property type="entry name" value="RNaseH-like_sf"/>
</dbReference>
<organism evidence="2 3">
    <name type="scientific">Candidatus Taylorbacteria bacterium RIFCSPLOWO2_02_FULL_46_40</name>
    <dbReference type="NCBI Taxonomy" id="1802329"/>
    <lineage>
        <taxon>Bacteria</taxon>
        <taxon>Candidatus Tayloriibacteriota</taxon>
    </lineage>
</organism>
<dbReference type="EMBL" id="MHSH01000039">
    <property type="protein sequence ID" value="OHA41133.1"/>
    <property type="molecule type" value="Genomic_DNA"/>
</dbReference>
<dbReference type="PROSITE" id="PS50994">
    <property type="entry name" value="INTEGRASE"/>
    <property type="match status" value="1"/>
</dbReference>
<evidence type="ECO:0000313" key="2">
    <source>
        <dbReference type="EMBL" id="OHA41133.1"/>
    </source>
</evidence>
<dbReference type="Proteomes" id="UP000176429">
    <property type="component" value="Unassembled WGS sequence"/>
</dbReference>
<gene>
    <name evidence="2" type="ORF">A3H68_02310</name>
</gene>
<name>A0A1G2NYN9_9BACT</name>
<proteinExistence type="predicted"/>
<dbReference type="Gene3D" id="3.30.420.10">
    <property type="entry name" value="Ribonuclease H-like superfamily/Ribonuclease H"/>
    <property type="match status" value="1"/>
</dbReference>
<dbReference type="GO" id="GO:0015074">
    <property type="term" value="P:DNA integration"/>
    <property type="evidence" value="ECO:0007669"/>
    <property type="project" value="InterPro"/>
</dbReference>
<evidence type="ECO:0000313" key="3">
    <source>
        <dbReference type="Proteomes" id="UP000176429"/>
    </source>
</evidence>
<dbReference type="SUPFAM" id="SSF53098">
    <property type="entry name" value="Ribonuclease H-like"/>
    <property type="match status" value="1"/>
</dbReference>
<accession>A0A1G2NYN9</accession>
<dbReference type="InterPro" id="IPR036397">
    <property type="entry name" value="RNaseH_sf"/>
</dbReference>
<dbReference type="AlphaFoldDB" id="A0A1G2NYN9"/>
<dbReference type="InterPro" id="IPR001584">
    <property type="entry name" value="Integrase_cat-core"/>
</dbReference>
<feature type="domain" description="Integrase catalytic" evidence="1">
    <location>
        <begin position="164"/>
        <end position="345"/>
    </location>
</feature>
<evidence type="ECO:0000259" key="1">
    <source>
        <dbReference type="PROSITE" id="PS50994"/>
    </source>
</evidence>